<evidence type="ECO:0000256" key="1">
    <source>
        <dbReference type="SAM" id="Phobius"/>
    </source>
</evidence>
<reference evidence="2 3" key="1">
    <citation type="submission" date="2020-10" db="EMBL/GenBank/DDBJ databases">
        <title>Connecting structure to function with the recovery of over 1000 high-quality activated sludge metagenome-assembled genomes encoding full-length rRNA genes using long-read sequencing.</title>
        <authorList>
            <person name="Singleton C.M."/>
            <person name="Petriglieri F."/>
            <person name="Kristensen J.M."/>
            <person name="Kirkegaard R.H."/>
            <person name="Michaelsen T.Y."/>
            <person name="Andersen M.H."/>
            <person name="Karst S.M."/>
            <person name="Dueholm M.S."/>
            <person name="Nielsen P.H."/>
            <person name="Albertsen M."/>
        </authorList>
    </citation>
    <scope>NUCLEOTIDE SEQUENCE [LARGE SCALE GENOMIC DNA]</scope>
    <source>
        <strain evidence="2">Lyne_18-Q3-R50-59_MAXAC.006</strain>
    </source>
</reference>
<keyword evidence="1" id="KW-0812">Transmembrane</keyword>
<evidence type="ECO:0000313" key="3">
    <source>
        <dbReference type="Proteomes" id="UP000727993"/>
    </source>
</evidence>
<dbReference type="Proteomes" id="UP000727993">
    <property type="component" value="Unassembled WGS sequence"/>
</dbReference>
<sequence length="151" mass="15522">MNWFQVVMGVLFLLLALKQWRSRPQPGEEAELPKWMATIDTFTPGKSLGLGALLSGVNPKNLALTAAAAASVAQAGLSDADSAITMAVFVVIGSLTVAGPVLFYLVASERAAGPLGSIKDFMSAHNSAIMMILLLVLGAKLLGQGVGALGG</sequence>
<feature type="transmembrane region" description="Helical" evidence="1">
    <location>
        <begin position="128"/>
        <end position="149"/>
    </location>
</feature>
<comment type="caution">
    <text evidence="2">The sequence shown here is derived from an EMBL/GenBank/DDBJ whole genome shotgun (WGS) entry which is preliminary data.</text>
</comment>
<proteinExistence type="predicted"/>
<evidence type="ECO:0000313" key="2">
    <source>
        <dbReference type="EMBL" id="MBK9298380.1"/>
    </source>
</evidence>
<gene>
    <name evidence="2" type="ORF">IPN02_16400</name>
</gene>
<dbReference type="Pfam" id="PF11139">
    <property type="entry name" value="SfLAP"/>
    <property type="match status" value="1"/>
</dbReference>
<dbReference type="AlphaFoldDB" id="A0A936TH32"/>
<keyword evidence="1" id="KW-0472">Membrane</keyword>
<dbReference type="EMBL" id="JADJZA010000008">
    <property type="protein sequence ID" value="MBK9298380.1"/>
    <property type="molecule type" value="Genomic_DNA"/>
</dbReference>
<keyword evidence="1" id="KW-1133">Transmembrane helix</keyword>
<organism evidence="2 3">
    <name type="scientific">Candidatus Neomicrothrix subdominans</name>
    <dbReference type="NCBI Taxonomy" id="2954438"/>
    <lineage>
        <taxon>Bacteria</taxon>
        <taxon>Bacillati</taxon>
        <taxon>Actinomycetota</taxon>
        <taxon>Acidimicrobiia</taxon>
        <taxon>Acidimicrobiales</taxon>
        <taxon>Microthrixaceae</taxon>
        <taxon>Candidatus Neomicrothrix</taxon>
    </lineage>
</organism>
<dbReference type="InterPro" id="IPR021315">
    <property type="entry name" value="Gap/Sap"/>
</dbReference>
<protein>
    <submittedName>
        <fullName evidence="2">GAP family protein</fullName>
    </submittedName>
</protein>
<feature type="transmembrane region" description="Helical" evidence="1">
    <location>
        <begin position="83"/>
        <end position="107"/>
    </location>
</feature>
<name>A0A936TH32_9ACTN</name>
<accession>A0A936TH32</accession>